<dbReference type="Proteomes" id="UP000054624">
    <property type="component" value="Unassembled WGS sequence"/>
</dbReference>
<protein>
    <submittedName>
        <fullName evidence="1">Uncharacterized protein</fullName>
    </submittedName>
</protein>
<dbReference type="OrthoDB" id="9028706at2"/>
<organism evidence="1 2">
    <name type="scientific">Caballeronia temeraria</name>
    <dbReference type="NCBI Taxonomy" id="1777137"/>
    <lineage>
        <taxon>Bacteria</taxon>
        <taxon>Pseudomonadati</taxon>
        <taxon>Pseudomonadota</taxon>
        <taxon>Betaproteobacteria</taxon>
        <taxon>Burkholderiales</taxon>
        <taxon>Burkholderiaceae</taxon>
        <taxon>Caballeronia</taxon>
    </lineage>
</organism>
<dbReference type="EMBL" id="FCOI02000021">
    <property type="protein sequence ID" value="SAK78764.1"/>
    <property type="molecule type" value="Genomic_DNA"/>
</dbReference>
<evidence type="ECO:0000313" key="1">
    <source>
        <dbReference type="EMBL" id="SAK78764.1"/>
    </source>
</evidence>
<gene>
    <name evidence="1" type="ORF">AWB76_05250</name>
</gene>
<sequence length="108" mass="12429">MKVIIVWHEPPPLGSAEELHRFRFEADDGFGPPRIHEITLRTARVIVGNLRRDDAVTKMLRSILSTQRADYDTLIRSTYTDDNDANVAPRAAARRWIGEQNRVPRVDH</sequence>
<dbReference type="AlphaFoldDB" id="A0A158C8U8"/>
<reference evidence="2" key="1">
    <citation type="submission" date="2016-01" db="EMBL/GenBank/DDBJ databases">
        <authorList>
            <person name="Peeters Charlotte."/>
        </authorList>
    </citation>
    <scope>NUCLEOTIDE SEQUENCE [LARGE SCALE GENOMIC DNA]</scope>
</reference>
<dbReference type="RefSeq" id="WP_157696215.1">
    <property type="nucleotide sequence ID" value="NZ_FCOI02000021.1"/>
</dbReference>
<keyword evidence="2" id="KW-1185">Reference proteome</keyword>
<evidence type="ECO:0000313" key="2">
    <source>
        <dbReference type="Proteomes" id="UP000054624"/>
    </source>
</evidence>
<accession>A0A158C8U8</accession>
<name>A0A158C8U8_9BURK</name>
<proteinExistence type="predicted"/>